<dbReference type="InterPro" id="IPR017441">
    <property type="entry name" value="Protein_kinase_ATP_BS"/>
</dbReference>
<dbReference type="GO" id="GO:0006950">
    <property type="term" value="P:response to stress"/>
    <property type="evidence" value="ECO:0007669"/>
    <property type="project" value="UniProtKB-ARBA"/>
</dbReference>
<dbReference type="InterPro" id="IPR011009">
    <property type="entry name" value="Kinase-like_dom_sf"/>
</dbReference>
<keyword evidence="5 10" id="KW-0547">Nucleotide-binding</keyword>
<evidence type="ECO:0000256" key="1">
    <source>
        <dbReference type="ARBA" id="ARBA00010507"/>
    </source>
</evidence>
<dbReference type="PANTHER" id="PTHR44329:SF255">
    <property type="entry name" value="OS02G0527600 PROTEIN"/>
    <property type="match status" value="1"/>
</dbReference>
<dbReference type="EC" id="2.7.11.1" evidence="2"/>
<dbReference type="InterPro" id="IPR051681">
    <property type="entry name" value="Ser/Thr_Kinases-Pseudokinases"/>
</dbReference>
<feature type="binding site" evidence="10">
    <location>
        <position position="718"/>
    </location>
    <ligand>
        <name>ATP</name>
        <dbReference type="ChEBI" id="CHEBI:30616"/>
    </ligand>
</feature>
<evidence type="ECO:0000256" key="8">
    <source>
        <dbReference type="ARBA" id="ARBA00047899"/>
    </source>
</evidence>
<dbReference type="PROSITE" id="PS50011">
    <property type="entry name" value="PROTEIN_KINASE_DOM"/>
    <property type="match status" value="1"/>
</dbReference>
<feature type="compositionally biased region" description="Basic and acidic residues" evidence="11">
    <location>
        <begin position="50"/>
        <end position="60"/>
    </location>
</feature>
<evidence type="ECO:0000256" key="9">
    <source>
        <dbReference type="ARBA" id="ARBA00048679"/>
    </source>
</evidence>
<dbReference type="FunFam" id="1.10.510.10:FF:000193">
    <property type="entry name" value="Serine/threonine-protein kinase CTR1"/>
    <property type="match status" value="1"/>
</dbReference>
<dbReference type="SMART" id="SM00220">
    <property type="entry name" value="S_TKc"/>
    <property type="match status" value="1"/>
</dbReference>
<dbReference type="SUPFAM" id="SSF56112">
    <property type="entry name" value="Protein kinase-like (PK-like)"/>
    <property type="match status" value="1"/>
</dbReference>
<evidence type="ECO:0000256" key="7">
    <source>
        <dbReference type="ARBA" id="ARBA00022840"/>
    </source>
</evidence>
<evidence type="ECO:0000256" key="2">
    <source>
        <dbReference type="ARBA" id="ARBA00012513"/>
    </source>
</evidence>
<dbReference type="CDD" id="cd13999">
    <property type="entry name" value="STKc_MAP3K-like"/>
    <property type="match status" value="1"/>
</dbReference>
<gene>
    <name evidence="13" type="ORF">GOP47_0005840</name>
</gene>
<comment type="catalytic activity">
    <reaction evidence="8">
        <text>L-threonyl-[protein] + ATP = O-phospho-L-threonyl-[protein] + ADP + H(+)</text>
        <dbReference type="Rhea" id="RHEA:46608"/>
        <dbReference type="Rhea" id="RHEA-COMP:11060"/>
        <dbReference type="Rhea" id="RHEA-COMP:11605"/>
        <dbReference type="ChEBI" id="CHEBI:15378"/>
        <dbReference type="ChEBI" id="CHEBI:30013"/>
        <dbReference type="ChEBI" id="CHEBI:30616"/>
        <dbReference type="ChEBI" id="CHEBI:61977"/>
        <dbReference type="ChEBI" id="CHEBI:456216"/>
        <dbReference type="EC" id="2.7.11.1"/>
    </reaction>
</comment>
<keyword evidence="3" id="KW-0723">Serine/threonine-protein kinase</keyword>
<evidence type="ECO:0000256" key="10">
    <source>
        <dbReference type="PROSITE-ProRule" id="PRU10141"/>
    </source>
</evidence>
<dbReference type="PRINTS" id="PR00109">
    <property type="entry name" value="TYRKINASE"/>
</dbReference>
<evidence type="ECO:0000256" key="4">
    <source>
        <dbReference type="ARBA" id="ARBA00022679"/>
    </source>
</evidence>
<proteinExistence type="inferred from homology"/>
<feature type="region of interest" description="Disordered" evidence="11">
    <location>
        <begin position="44"/>
        <end position="65"/>
    </location>
</feature>
<accession>A0A9D4V6T7</accession>
<feature type="domain" description="Protein kinase" evidence="12">
    <location>
        <begin position="691"/>
        <end position="949"/>
    </location>
</feature>
<dbReference type="InterPro" id="IPR008271">
    <property type="entry name" value="Ser/Thr_kinase_AS"/>
</dbReference>
<evidence type="ECO:0000313" key="14">
    <source>
        <dbReference type="Proteomes" id="UP000886520"/>
    </source>
</evidence>
<evidence type="ECO:0000256" key="5">
    <source>
        <dbReference type="ARBA" id="ARBA00022741"/>
    </source>
</evidence>
<dbReference type="Gene3D" id="1.10.510.10">
    <property type="entry name" value="Transferase(Phosphotransferase) domain 1"/>
    <property type="match status" value="1"/>
</dbReference>
<dbReference type="InterPro" id="IPR055164">
    <property type="entry name" value="EDR1/CTR1/ARMC3-like_pept-like"/>
</dbReference>
<evidence type="ECO:0000256" key="11">
    <source>
        <dbReference type="SAM" id="MobiDB-lite"/>
    </source>
</evidence>
<comment type="catalytic activity">
    <reaction evidence="9">
        <text>L-seryl-[protein] + ATP = O-phospho-L-seryl-[protein] + ADP + H(+)</text>
        <dbReference type="Rhea" id="RHEA:17989"/>
        <dbReference type="Rhea" id="RHEA-COMP:9863"/>
        <dbReference type="Rhea" id="RHEA-COMP:11604"/>
        <dbReference type="ChEBI" id="CHEBI:15378"/>
        <dbReference type="ChEBI" id="CHEBI:29999"/>
        <dbReference type="ChEBI" id="CHEBI:30616"/>
        <dbReference type="ChEBI" id="CHEBI:83421"/>
        <dbReference type="ChEBI" id="CHEBI:456216"/>
        <dbReference type="EC" id="2.7.11.1"/>
    </reaction>
</comment>
<dbReference type="PANTHER" id="PTHR44329">
    <property type="entry name" value="SERINE/THREONINE-PROTEIN KINASE TNNI3K-RELATED"/>
    <property type="match status" value="1"/>
</dbReference>
<dbReference type="GO" id="GO:0004674">
    <property type="term" value="F:protein serine/threonine kinase activity"/>
    <property type="evidence" value="ECO:0007669"/>
    <property type="project" value="UniProtKB-KW"/>
</dbReference>
<evidence type="ECO:0000313" key="13">
    <source>
        <dbReference type="EMBL" id="KAI5080361.1"/>
    </source>
</evidence>
<dbReference type="FunFam" id="3.30.200.20:FF:000060">
    <property type="entry name" value="Serine/threonine-protein kinase isoform 1"/>
    <property type="match status" value="1"/>
</dbReference>
<dbReference type="GO" id="GO:0005524">
    <property type="term" value="F:ATP binding"/>
    <property type="evidence" value="ECO:0007669"/>
    <property type="project" value="UniProtKB-UniRule"/>
</dbReference>
<organism evidence="13 14">
    <name type="scientific">Adiantum capillus-veneris</name>
    <name type="common">Maidenhair fern</name>
    <dbReference type="NCBI Taxonomy" id="13818"/>
    <lineage>
        <taxon>Eukaryota</taxon>
        <taxon>Viridiplantae</taxon>
        <taxon>Streptophyta</taxon>
        <taxon>Embryophyta</taxon>
        <taxon>Tracheophyta</taxon>
        <taxon>Polypodiopsida</taxon>
        <taxon>Polypodiidae</taxon>
        <taxon>Polypodiales</taxon>
        <taxon>Pteridineae</taxon>
        <taxon>Pteridaceae</taxon>
        <taxon>Vittarioideae</taxon>
        <taxon>Adiantum</taxon>
    </lineage>
</organism>
<dbReference type="PROSITE" id="PS00107">
    <property type="entry name" value="PROTEIN_KINASE_ATP"/>
    <property type="match status" value="1"/>
</dbReference>
<comment type="caution">
    <text evidence="13">The sequence shown here is derived from an EMBL/GenBank/DDBJ whole genome shotgun (WGS) entry which is preliminary data.</text>
</comment>
<evidence type="ECO:0000259" key="12">
    <source>
        <dbReference type="PROSITE" id="PS50011"/>
    </source>
</evidence>
<sequence length="964" mass="105569">MRSRRSDYVMLSSQANDMPYHPLEPYTETAADIKPLPGNVHASANSTHSCIHDNGPRLDRVPSSNSKLSSIDKGLDLDRNHPLVSESIFGAQYGKARTSHFEWNSCVAADRFSLSIAGARTLTGSGLGLVDRVPVFAAGEYSRNQVNDHNFWSKDGSFPASCSLLQRQSSGGSCTDSLFSSDVPLSSISPTVSFSASDSALFGTQAEGPDGGKGIKQMSASSQQSWAQLTEQSYNLQLTLALRVVAEAEITEEPIMLPNYNAEVQPFFLSAGSSSMQATTLRFWVNGSLGYADRVRDGFFHIWGMNPYIWKLCSHTDEAGGRLPTLELLRAVNPSDSMMEVIVIDKHGDAHLCEMENQAFNFAYTAADSRELAKLLGKLVAESMGGKVASEVGDLMPRWKASSKALKECLSCVVFPIGSVSVGVCRHRALLFKALADSVNLPCRIARGCKYCGHDDGVSCLVLCGSQREFMVDLISSPGELSCPESFLKHRPAPSIVSPLRLPELKESEVSGSGGLEGQSSTDRGKSFYTVQSDQREGCHVLCGSSLNDVSFARTVCCETVKPGANAVSIASLANRASGTHQATFLNGHVNSLHKQLSGKMKESVSKKLLVAEGQKTAVHNFESCTEDKSRMPKQTLFEAGQLASMHTSFAEVDADEARNPPETSQGAVSKAKSLELSLALDGLEIGWEDLSVKERIGAGSFGTVHRADWHGSDVAVKVFIEQDFLEERLDEFMREVAIMKRTRHPNVVLFMGVVTKRPNFSIVTEYLPRGSLFRLLHRPGMRELLDERRRVRMALDVARGMNYLHRLNPPIVHRDLKSPNLLVDKTWTVKVCDFGLSRLKMKTFLSSRSAAGTAEWMAPEVLRDEPSNEKSDVYSFGVILWELFTLQQPWSGLSPAQVVGAVGFQHRRLLVPKDMNPDIAALIESCWANDPRQRPSFASIMESLKPLQRPVAPTQVEAPPLTS</sequence>
<dbReference type="EMBL" id="JABFUD020000005">
    <property type="protein sequence ID" value="KAI5080361.1"/>
    <property type="molecule type" value="Genomic_DNA"/>
</dbReference>
<dbReference type="Pfam" id="PF14381">
    <property type="entry name" value="EDR1_CTR1_ARMC3_pept"/>
    <property type="match status" value="1"/>
</dbReference>
<evidence type="ECO:0000256" key="3">
    <source>
        <dbReference type="ARBA" id="ARBA00022527"/>
    </source>
</evidence>
<keyword evidence="14" id="KW-1185">Reference proteome</keyword>
<dbReference type="InterPro" id="IPR000719">
    <property type="entry name" value="Prot_kinase_dom"/>
</dbReference>
<dbReference type="GO" id="GO:0010182">
    <property type="term" value="P:sugar mediated signaling pathway"/>
    <property type="evidence" value="ECO:0007669"/>
    <property type="project" value="UniProtKB-ARBA"/>
</dbReference>
<protein>
    <recommendedName>
        <fullName evidence="2">non-specific serine/threonine protein kinase</fullName>
        <ecNumber evidence="2">2.7.11.1</ecNumber>
    </recommendedName>
</protein>
<dbReference type="Pfam" id="PF07714">
    <property type="entry name" value="PK_Tyr_Ser-Thr"/>
    <property type="match status" value="1"/>
</dbReference>
<dbReference type="AlphaFoldDB" id="A0A9D4V6T7"/>
<keyword evidence="4" id="KW-0808">Transferase</keyword>
<dbReference type="Gene3D" id="3.30.200.20">
    <property type="entry name" value="Phosphorylase Kinase, domain 1"/>
    <property type="match status" value="1"/>
</dbReference>
<name>A0A9D4V6T7_ADICA</name>
<comment type="similarity">
    <text evidence="1">Belongs to the protein kinase superfamily. TKL Ser/Thr protein kinase family. RAF subfamily.</text>
</comment>
<dbReference type="Proteomes" id="UP000886520">
    <property type="component" value="Chromosome 5"/>
</dbReference>
<dbReference type="InterPro" id="IPR001245">
    <property type="entry name" value="Ser-Thr/Tyr_kinase_cat_dom"/>
</dbReference>
<keyword evidence="7 10" id="KW-0067">ATP-binding</keyword>
<reference evidence="13 14" key="1">
    <citation type="submission" date="2021-01" db="EMBL/GenBank/DDBJ databases">
        <title>Adiantum capillus-veneris genome.</title>
        <authorList>
            <person name="Fang Y."/>
            <person name="Liao Q."/>
        </authorList>
    </citation>
    <scope>NUCLEOTIDE SEQUENCE [LARGE SCALE GENOMIC DNA]</scope>
    <source>
        <strain evidence="13">H3</strain>
        <tissue evidence="13">Leaf</tissue>
    </source>
</reference>
<dbReference type="OrthoDB" id="339325at2759"/>
<dbReference type="PROSITE" id="PS00108">
    <property type="entry name" value="PROTEIN_KINASE_ST"/>
    <property type="match status" value="1"/>
</dbReference>
<keyword evidence="6" id="KW-0418">Kinase</keyword>
<evidence type="ECO:0000256" key="6">
    <source>
        <dbReference type="ARBA" id="ARBA00022777"/>
    </source>
</evidence>